<keyword evidence="11" id="KW-0010">Activator</keyword>
<dbReference type="GO" id="GO:0000156">
    <property type="term" value="F:phosphorelay response regulator activity"/>
    <property type="evidence" value="ECO:0007669"/>
    <property type="project" value="InterPro"/>
</dbReference>
<dbReference type="SUPFAM" id="SSF52172">
    <property type="entry name" value="CheY-like"/>
    <property type="match status" value="1"/>
</dbReference>
<keyword evidence="6" id="KW-0547">Nucleotide-binding</keyword>
<dbReference type="GO" id="GO:0005524">
    <property type="term" value="F:ATP binding"/>
    <property type="evidence" value="ECO:0007669"/>
    <property type="project" value="UniProtKB-KW"/>
</dbReference>
<dbReference type="PROSITE" id="PS50045">
    <property type="entry name" value="SIGMA54_INTERACT_4"/>
    <property type="match status" value="1"/>
</dbReference>
<dbReference type="PANTHER" id="PTHR32071:SF95">
    <property type="entry name" value="DNA-BINDING TRANSCRIPTIONAL REGULATOR NTRC"/>
    <property type="match status" value="1"/>
</dbReference>
<evidence type="ECO:0000259" key="17">
    <source>
        <dbReference type="PROSITE" id="PS50110"/>
    </source>
</evidence>
<dbReference type="FunFam" id="1.10.8.60:FF:000014">
    <property type="entry name" value="DNA-binding transcriptional regulator NtrC"/>
    <property type="match status" value="1"/>
</dbReference>
<dbReference type="Gene3D" id="3.40.50.300">
    <property type="entry name" value="P-loop containing nucleotide triphosphate hydrolases"/>
    <property type="match status" value="1"/>
</dbReference>
<dbReference type="InterPro" id="IPR025944">
    <property type="entry name" value="Sigma_54_int_dom_CS"/>
</dbReference>
<comment type="subcellular location">
    <subcellularLocation>
        <location evidence="1">Cytoplasm</location>
    </subcellularLocation>
</comment>
<evidence type="ECO:0000259" key="16">
    <source>
        <dbReference type="PROSITE" id="PS50045"/>
    </source>
</evidence>
<dbReference type="SUPFAM" id="SSF46689">
    <property type="entry name" value="Homeodomain-like"/>
    <property type="match status" value="1"/>
</dbReference>
<dbReference type="InterPro" id="IPR009057">
    <property type="entry name" value="Homeodomain-like_sf"/>
</dbReference>
<dbReference type="FunFam" id="3.40.50.300:FF:000006">
    <property type="entry name" value="DNA-binding transcriptional regulator NtrC"/>
    <property type="match status" value="1"/>
</dbReference>
<dbReference type="FunFam" id="1.10.10.60:FF:000088">
    <property type="entry name" value="DNA-binding transcriptional regulator NtrC"/>
    <property type="match status" value="1"/>
</dbReference>
<dbReference type="EMBL" id="LAZR01000088">
    <property type="protein sequence ID" value="KKN93213.1"/>
    <property type="molecule type" value="Genomic_DNA"/>
</dbReference>
<gene>
    <name evidence="18" type="ORF">LCGC14_0200780</name>
</gene>
<name>A0A0F9XM47_9ZZZZ</name>
<evidence type="ECO:0000313" key="18">
    <source>
        <dbReference type="EMBL" id="KKN93213.1"/>
    </source>
</evidence>
<dbReference type="AlphaFoldDB" id="A0A0F9XM47"/>
<evidence type="ECO:0000256" key="7">
    <source>
        <dbReference type="ARBA" id="ARBA00022840"/>
    </source>
</evidence>
<dbReference type="FunFam" id="3.40.50.2300:FF:000018">
    <property type="entry name" value="DNA-binding transcriptional regulator NtrC"/>
    <property type="match status" value="1"/>
</dbReference>
<protein>
    <recommendedName>
        <fullName evidence="2">DNA-binding transcriptional regulator NtrC</fullName>
    </recommendedName>
    <alternativeName>
        <fullName evidence="14">Nitrogen regulation protein NR(I)</fullName>
    </alternativeName>
    <alternativeName>
        <fullName evidence="15">Nitrogen regulator I</fullName>
    </alternativeName>
</protein>
<evidence type="ECO:0000256" key="5">
    <source>
        <dbReference type="ARBA" id="ARBA00022553"/>
    </source>
</evidence>
<sequence length="480" mass="53864">MTRSPNRAENVWIVDDDRSIRWVLEKALQQEGMEPVSFDSADAALVRLQRQCPDVLISDIRMPGTSGLDLLASLRERYPKLPVIIMTAHSDLDSAVASYQGGAFEYLPKPFDVDEAVALVRRALAHSHEQEPEEEELDQPRTPEIIGEAPAMQEVFRAIGRLSHSNITVLINGESGTGKELVAHALHRHSPRARNPFIALNMAAIPKDLMESELFGHEKGAFTGASVQRRGRFEQADGGTLFLDEIGDMPAETQTRLLRVLADGEFYRVGGHTPIKVDVRIIAATHQNLEGLVLAGRFREDLFHRLNVIRIHIPKLAERREDIPALAQYFLAKAAQELAVEPKVLKSQTQDYLRNLPWPGNVRQLENTCRWITVMASSREVLIEDLPPEMLTQHQDSAPDGHWEQGLRTWADQELARGVTNLLDIAVPAFERIMIETALKHTAGRRRDAAQLLGWGRNTLTRKIKELGMNVDGSEEEESE</sequence>
<dbReference type="Pfam" id="PF00072">
    <property type="entry name" value="Response_reg"/>
    <property type="match status" value="1"/>
</dbReference>
<keyword evidence="5" id="KW-0597">Phosphoprotein</keyword>
<evidence type="ECO:0000256" key="13">
    <source>
        <dbReference type="ARBA" id="ARBA00023231"/>
    </source>
</evidence>
<keyword evidence="13" id="KW-0535">Nitrogen fixation</keyword>
<organism evidence="18">
    <name type="scientific">marine sediment metagenome</name>
    <dbReference type="NCBI Taxonomy" id="412755"/>
    <lineage>
        <taxon>unclassified sequences</taxon>
        <taxon>metagenomes</taxon>
        <taxon>ecological metagenomes</taxon>
    </lineage>
</organism>
<dbReference type="PANTHER" id="PTHR32071">
    <property type="entry name" value="TRANSCRIPTIONAL REGULATORY PROTEIN"/>
    <property type="match status" value="1"/>
</dbReference>
<dbReference type="NCBIfam" id="TIGR01818">
    <property type="entry name" value="ntrC"/>
    <property type="match status" value="1"/>
</dbReference>
<proteinExistence type="predicted"/>
<dbReference type="PROSITE" id="PS50110">
    <property type="entry name" value="RESPONSE_REGULATORY"/>
    <property type="match status" value="1"/>
</dbReference>
<dbReference type="PRINTS" id="PR01590">
    <property type="entry name" value="HTHFIS"/>
</dbReference>
<dbReference type="PROSITE" id="PS00675">
    <property type="entry name" value="SIGMA54_INTERACT_1"/>
    <property type="match status" value="1"/>
</dbReference>
<dbReference type="InterPro" id="IPR010114">
    <property type="entry name" value="Transcript_reg_NtrC"/>
</dbReference>
<dbReference type="InterPro" id="IPR001789">
    <property type="entry name" value="Sig_transdc_resp-reg_receiver"/>
</dbReference>
<comment type="caution">
    <text evidence="18">The sequence shown here is derived from an EMBL/GenBank/DDBJ whole genome shotgun (WGS) entry which is preliminary data.</text>
</comment>
<dbReference type="Pfam" id="PF00158">
    <property type="entry name" value="Sigma54_activat"/>
    <property type="match status" value="1"/>
</dbReference>
<dbReference type="GO" id="GO:0005737">
    <property type="term" value="C:cytoplasm"/>
    <property type="evidence" value="ECO:0007669"/>
    <property type="project" value="UniProtKB-SubCell"/>
</dbReference>
<evidence type="ECO:0000256" key="8">
    <source>
        <dbReference type="ARBA" id="ARBA00023012"/>
    </source>
</evidence>
<dbReference type="Pfam" id="PF02954">
    <property type="entry name" value="HTH_8"/>
    <property type="match status" value="1"/>
</dbReference>
<dbReference type="SMART" id="SM00448">
    <property type="entry name" value="REC"/>
    <property type="match status" value="1"/>
</dbReference>
<keyword evidence="10" id="KW-0238">DNA-binding</keyword>
<keyword evidence="7" id="KW-0067">ATP-binding</keyword>
<dbReference type="GO" id="GO:0043565">
    <property type="term" value="F:sequence-specific DNA binding"/>
    <property type="evidence" value="ECO:0007669"/>
    <property type="project" value="InterPro"/>
</dbReference>
<evidence type="ECO:0000256" key="4">
    <source>
        <dbReference type="ARBA" id="ARBA00022491"/>
    </source>
</evidence>
<dbReference type="GO" id="GO:0006808">
    <property type="term" value="P:regulation of nitrogen utilization"/>
    <property type="evidence" value="ECO:0007669"/>
    <property type="project" value="InterPro"/>
</dbReference>
<evidence type="ECO:0000256" key="11">
    <source>
        <dbReference type="ARBA" id="ARBA00023159"/>
    </source>
</evidence>
<keyword evidence="8" id="KW-0902">Two-component regulatory system</keyword>
<dbReference type="Gene3D" id="1.10.8.60">
    <property type="match status" value="1"/>
</dbReference>
<dbReference type="Pfam" id="PF25601">
    <property type="entry name" value="AAA_lid_14"/>
    <property type="match status" value="1"/>
</dbReference>
<dbReference type="Gene3D" id="3.40.50.2300">
    <property type="match status" value="1"/>
</dbReference>
<accession>A0A0F9XM47</accession>
<dbReference type="InterPro" id="IPR002197">
    <property type="entry name" value="HTH_Fis"/>
</dbReference>
<feature type="domain" description="Response regulatory" evidence="17">
    <location>
        <begin position="10"/>
        <end position="124"/>
    </location>
</feature>
<dbReference type="InterPro" id="IPR058031">
    <property type="entry name" value="AAA_lid_NorR"/>
</dbReference>
<dbReference type="InterPro" id="IPR025662">
    <property type="entry name" value="Sigma_54_int_dom_ATP-bd_1"/>
</dbReference>
<evidence type="ECO:0000256" key="1">
    <source>
        <dbReference type="ARBA" id="ARBA00004496"/>
    </source>
</evidence>
<evidence type="ECO:0000256" key="3">
    <source>
        <dbReference type="ARBA" id="ARBA00022490"/>
    </source>
</evidence>
<dbReference type="NCBIfam" id="NF008176">
    <property type="entry name" value="PRK10923.1"/>
    <property type="match status" value="1"/>
</dbReference>
<keyword evidence="4" id="KW-0678">Repressor</keyword>
<dbReference type="InterPro" id="IPR003593">
    <property type="entry name" value="AAA+_ATPase"/>
</dbReference>
<evidence type="ECO:0000256" key="10">
    <source>
        <dbReference type="ARBA" id="ARBA00023125"/>
    </source>
</evidence>
<dbReference type="CDD" id="cd00009">
    <property type="entry name" value="AAA"/>
    <property type="match status" value="1"/>
</dbReference>
<evidence type="ECO:0000256" key="9">
    <source>
        <dbReference type="ARBA" id="ARBA00023015"/>
    </source>
</evidence>
<evidence type="ECO:0000256" key="12">
    <source>
        <dbReference type="ARBA" id="ARBA00023163"/>
    </source>
</evidence>
<evidence type="ECO:0000256" key="14">
    <source>
        <dbReference type="ARBA" id="ARBA00029881"/>
    </source>
</evidence>
<dbReference type="PROSITE" id="PS00688">
    <property type="entry name" value="SIGMA54_INTERACT_3"/>
    <property type="match status" value="1"/>
</dbReference>
<keyword evidence="12" id="KW-0804">Transcription</keyword>
<dbReference type="InterPro" id="IPR002078">
    <property type="entry name" value="Sigma_54_int"/>
</dbReference>
<dbReference type="PROSITE" id="PS00676">
    <property type="entry name" value="SIGMA54_INTERACT_2"/>
    <property type="match status" value="1"/>
</dbReference>
<keyword evidence="9" id="KW-0805">Transcription regulation</keyword>
<dbReference type="InterPro" id="IPR025943">
    <property type="entry name" value="Sigma_54_int_dom_ATP-bd_2"/>
</dbReference>
<evidence type="ECO:0000256" key="15">
    <source>
        <dbReference type="ARBA" id="ARBA00031910"/>
    </source>
</evidence>
<dbReference type="SUPFAM" id="SSF52540">
    <property type="entry name" value="P-loop containing nucleoside triphosphate hydrolases"/>
    <property type="match status" value="1"/>
</dbReference>
<dbReference type="SMART" id="SM00382">
    <property type="entry name" value="AAA"/>
    <property type="match status" value="1"/>
</dbReference>
<dbReference type="GO" id="GO:0006355">
    <property type="term" value="P:regulation of DNA-templated transcription"/>
    <property type="evidence" value="ECO:0007669"/>
    <property type="project" value="InterPro"/>
</dbReference>
<evidence type="ECO:0000256" key="6">
    <source>
        <dbReference type="ARBA" id="ARBA00022741"/>
    </source>
</evidence>
<dbReference type="CDD" id="cd19919">
    <property type="entry name" value="REC_NtrC"/>
    <property type="match status" value="1"/>
</dbReference>
<feature type="domain" description="Sigma-54 factor interaction" evidence="16">
    <location>
        <begin position="145"/>
        <end position="374"/>
    </location>
</feature>
<evidence type="ECO:0000256" key="2">
    <source>
        <dbReference type="ARBA" id="ARBA00019059"/>
    </source>
</evidence>
<keyword evidence="3" id="KW-0963">Cytoplasm</keyword>
<reference evidence="18" key="1">
    <citation type="journal article" date="2015" name="Nature">
        <title>Complex archaea that bridge the gap between prokaryotes and eukaryotes.</title>
        <authorList>
            <person name="Spang A."/>
            <person name="Saw J.H."/>
            <person name="Jorgensen S.L."/>
            <person name="Zaremba-Niedzwiedzka K."/>
            <person name="Martijn J."/>
            <person name="Lind A.E."/>
            <person name="van Eijk R."/>
            <person name="Schleper C."/>
            <person name="Guy L."/>
            <person name="Ettema T.J."/>
        </authorList>
    </citation>
    <scope>NUCLEOTIDE SEQUENCE</scope>
</reference>
<dbReference type="InterPro" id="IPR011006">
    <property type="entry name" value="CheY-like_superfamily"/>
</dbReference>
<dbReference type="Gene3D" id="1.10.10.60">
    <property type="entry name" value="Homeodomain-like"/>
    <property type="match status" value="1"/>
</dbReference>
<dbReference type="InterPro" id="IPR027417">
    <property type="entry name" value="P-loop_NTPase"/>
</dbReference>